<reference evidence="2 3" key="1">
    <citation type="submission" date="2015-01" db="EMBL/GenBank/DDBJ databases">
        <title>The Genome Sequence of Exophiala sideris CBS121828.</title>
        <authorList>
            <consortium name="The Broad Institute Genomics Platform"/>
            <person name="Cuomo C."/>
            <person name="de Hoog S."/>
            <person name="Gorbushina A."/>
            <person name="Stielow B."/>
            <person name="Teixiera M."/>
            <person name="Abouelleil A."/>
            <person name="Chapman S.B."/>
            <person name="Priest M."/>
            <person name="Young S.K."/>
            <person name="Wortman J."/>
            <person name="Nusbaum C."/>
            <person name="Birren B."/>
        </authorList>
    </citation>
    <scope>NUCLEOTIDE SEQUENCE [LARGE SCALE GENOMIC DNA]</scope>
    <source>
        <strain evidence="2 3">CBS 121828</strain>
    </source>
</reference>
<feature type="compositionally biased region" description="Basic and acidic residues" evidence="1">
    <location>
        <begin position="91"/>
        <end position="100"/>
    </location>
</feature>
<evidence type="ECO:0000256" key="1">
    <source>
        <dbReference type="SAM" id="MobiDB-lite"/>
    </source>
</evidence>
<dbReference type="AlphaFoldDB" id="A0A0D1YT18"/>
<feature type="compositionally biased region" description="Basic residues" evidence="1">
    <location>
        <begin position="101"/>
        <end position="125"/>
    </location>
</feature>
<feature type="compositionally biased region" description="Basic and acidic residues" evidence="1">
    <location>
        <begin position="52"/>
        <end position="76"/>
    </location>
</feature>
<gene>
    <name evidence="2" type="ORF">PV11_00366</name>
</gene>
<dbReference type="HOGENOM" id="CLU_1992665_0_0_1"/>
<dbReference type="Proteomes" id="UP000053599">
    <property type="component" value="Unassembled WGS sequence"/>
</dbReference>
<evidence type="ECO:0000313" key="3">
    <source>
        <dbReference type="Proteomes" id="UP000053599"/>
    </source>
</evidence>
<protein>
    <submittedName>
        <fullName evidence="2">Uncharacterized protein</fullName>
    </submittedName>
</protein>
<organism evidence="2 3">
    <name type="scientific">Exophiala sideris</name>
    <dbReference type="NCBI Taxonomy" id="1016849"/>
    <lineage>
        <taxon>Eukaryota</taxon>
        <taxon>Fungi</taxon>
        <taxon>Dikarya</taxon>
        <taxon>Ascomycota</taxon>
        <taxon>Pezizomycotina</taxon>
        <taxon>Eurotiomycetes</taxon>
        <taxon>Chaetothyriomycetidae</taxon>
        <taxon>Chaetothyriales</taxon>
        <taxon>Herpotrichiellaceae</taxon>
        <taxon>Exophiala</taxon>
    </lineage>
</organism>
<feature type="region of interest" description="Disordered" evidence="1">
    <location>
        <begin position="1"/>
        <end position="125"/>
    </location>
</feature>
<feature type="compositionally biased region" description="Acidic residues" evidence="1">
    <location>
        <begin position="22"/>
        <end position="31"/>
    </location>
</feature>
<evidence type="ECO:0000313" key="2">
    <source>
        <dbReference type="EMBL" id="KIV84594.1"/>
    </source>
</evidence>
<dbReference type="EMBL" id="KN846951">
    <property type="protein sequence ID" value="KIV84594.1"/>
    <property type="molecule type" value="Genomic_DNA"/>
</dbReference>
<proteinExistence type="predicted"/>
<feature type="compositionally biased region" description="Polar residues" evidence="1">
    <location>
        <begin position="37"/>
        <end position="48"/>
    </location>
</feature>
<accession>A0A0D1YT18</accession>
<name>A0A0D1YT18_9EURO</name>
<sequence>MSSSPNDGDERNAAAGDPSLEIQEDGNEEIDEHQSDRIATNENEQTIMSADKSLEANMDLHENQDHGDNETSDGDKVVSSSSDTSGGVGLKKMDKIAAVREKRKRLKRLPNKPKGHYFRVNGHIK</sequence>